<evidence type="ECO:0008006" key="6">
    <source>
        <dbReference type="Google" id="ProtNLM"/>
    </source>
</evidence>
<keyword evidence="1" id="KW-0812">Transmembrane</keyword>
<feature type="transmembrane region" description="Helical" evidence="1">
    <location>
        <begin position="261"/>
        <end position="279"/>
    </location>
</feature>
<evidence type="ECO:0000259" key="3">
    <source>
        <dbReference type="PROSITE" id="PS50885"/>
    </source>
</evidence>
<dbReference type="InterPro" id="IPR043128">
    <property type="entry name" value="Rev_trsase/Diguanyl_cyclase"/>
</dbReference>
<evidence type="ECO:0000313" key="5">
    <source>
        <dbReference type="Proteomes" id="UP000242847"/>
    </source>
</evidence>
<protein>
    <recommendedName>
        <fullName evidence="6">EAL domain-containing protein</fullName>
    </recommendedName>
</protein>
<dbReference type="SMART" id="SM00267">
    <property type="entry name" value="GGDEF"/>
    <property type="match status" value="1"/>
</dbReference>
<dbReference type="SMART" id="SM00052">
    <property type="entry name" value="EAL"/>
    <property type="match status" value="1"/>
</dbReference>
<dbReference type="InterPro" id="IPR029150">
    <property type="entry name" value="dCache_3"/>
</dbReference>
<dbReference type="CDD" id="cd01948">
    <property type="entry name" value="EAL"/>
    <property type="match status" value="1"/>
</dbReference>
<feature type="domain" description="EAL" evidence="2">
    <location>
        <begin position="505"/>
        <end position="758"/>
    </location>
</feature>
<dbReference type="SMART" id="SM00304">
    <property type="entry name" value="HAMP"/>
    <property type="match status" value="1"/>
</dbReference>
<feature type="domain" description="HAMP" evidence="3">
    <location>
        <begin position="281"/>
        <end position="333"/>
    </location>
</feature>
<dbReference type="InterPro" id="IPR050706">
    <property type="entry name" value="Cyclic-di-GMP_PDE-like"/>
</dbReference>
<feature type="transmembrane region" description="Helical" evidence="1">
    <location>
        <begin position="12"/>
        <end position="33"/>
    </location>
</feature>
<dbReference type="PROSITE" id="PS50885">
    <property type="entry name" value="HAMP"/>
    <property type="match status" value="1"/>
</dbReference>
<dbReference type="InterPro" id="IPR029787">
    <property type="entry name" value="Nucleotide_cyclase"/>
</dbReference>
<dbReference type="OrthoDB" id="9804951at2"/>
<dbReference type="PANTHER" id="PTHR33121:SF71">
    <property type="entry name" value="OXYGEN SENSOR PROTEIN DOSP"/>
    <property type="match status" value="1"/>
</dbReference>
<gene>
    <name evidence="4" type="ORF">BXT89_09285</name>
</gene>
<dbReference type="GO" id="GO:0007165">
    <property type="term" value="P:signal transduction"/>
    <property type="evidence" value="ECO:0007669"/>
    <property type="project" value="InterPro"/>
</dbReference>
<dbReference type="Gene3D" id="3.20.20.450">
    <property type="entry name" value="EAL domain"/>
    <property type="match status" value="1"/>
</dbReference>
<dbReference type="Pfam" id="PF00990">
    <property type="entry name" value="GGDEF"/>
    <property type="match status" value="1"/>
</dbReference>
<evidence type="ECO:0000256" key="1">
    <source>
        <dbReference type="SAM" id="Phobius"/>
    </source>
</evidence>
<dbReference type="RefSeq" id="WP_083726972.1">
    <property type="nucleotide sequence ID" value="NZ_MUBC01000017.1"/>
</dbReference>
<dbReference type="PROSITE" id="PS50883">
    <property type="entry name" value="EAL"/>
    <property type="match status" value="1"/>
</dbReference>
<keyword evidence="1" id="KW-1133">Transmembrane helix</keyword>
<evidence type="ECO:0000313" key="4">
    <source>
        <dbReference type="EMBL" id="ONM44096.1"/>
    </source>
</evidence>
<dbReference type="AlphaFoldDB" id="A0A1S8DH21"/>
<dbReference type="SUPFAM" id="SSF55073">
    <property type="entry name" value="Nucleotide cyclase"/>
    <property type="match status" value="1"/>
</dbReference>
<keyword evidence="5" id="KW-1185">Reference proteome</keyword>
<dbReference type="PANTHER" id="PTHR33121">
    <property type="entry name" value="CYCLIC DI-GMP PHOSPHODIESTERASE PDEF"/>
    <property type="match status" value="1"/>
</dbReference>
<dbReference type="Pfam" id="PF00563">
    <property type="entry name" value="EAL"/>
    <property type="match status" value="1"/>
</dbReference>
<dbReference type="Proteomes" id="UP000242847">
    <property type="component" value="Unassembled WGS sequence"/>
</dbReference>
<comment type="caution">
    <text evidence="4">The sequence shown here is derived from an EMBL/GenBank/DDBJ whole genome shotgun (WGS) entry which is preliminary data.</text>
</comment>
<sequence>MRLGYLRTRLILTSVGLLALVLGAVFVVVYTATDLSANRQAQKQLQVGSNVFSNLLEARAHELVAATEILVADFGFRQAVATGDQPTIRSALLNQVIRIGADQAMLFDAQGGMRIFSVRNGDSVPGDVQALQRLSDQAMIAIIDDQPYLLVEAVVKAPVVLGQVAMAFSLDEELALELQKLTGLEIRFVSSHAGNVMTSFSTLTDSAPEMRAADDGDMVETEGYLTTVFTLLEQSEYRVEAQLASPLSETLASFDLLKRELLIITLVALLASSLLAVHLSGSLARPVAQLAEAATRIGRGDYTGQVQLDRNDELGLLAERIDAMRVGIAEREELIVHNALHDPLTGLPNVGVVREQLRSAIAGGQGGVLAQCNLLTADLLLKARGQDFMDTLIRQSVASLEGFLPANVLLAWQPGSGFLLLLKERELEEAVVIMDGALARLAQKMQVQDIKLSSQWLAGLVAWPQHGRDPQELLRQASIALNDAAPGAERIAVYQAQSDQAYQRRIRLARDLRYAAQHHELSAVFQPKLDLASGEVRQVEALMRWQHSQLGMIRPDEFIPLAEQTGSITMLTEWMIVAVLSQLRDWIDRGIHLQVAMNLSARDLDDPEFPRRVERMLRAQQISPDYLALEVTESAVMRDPQASIDSLLVLRDLGISLSVDDYGTGYSSLATLKSLPVQDLKIDKSFVLQLAENSDDAVIVKSTIELAHNMGLRVIAEGIENAGSLAWLKARHCDVVQGYFISRPLSAADLERWMDETRGTFV</sequence>
<dbReference type="InterPro" id="IPR000160">
    <property type="entry name" value="GGDEF_dom"/>
</dbReference>
<dbReference type="Gene3D" id="6.10.340.10">
    <property type="match status" value="1"/>
</dbReference>
<dbReference type="SUPFAM" id="SSF158472">
    <property type="entry name" value="HAMP domain-like"/>
    <property type="match status" value="1"/>
</dbReference>
<evidence type="ECO:0000259" key="2">
    <source>
        <dbReference type="PROSITE" id="PS50883"/>
    </source>
</evidence>
<dbReference type="GO" id="GO:0071111">
    <property type="term" value="F:cyclic-guanylate-specific phosphodiesterase activity"/>
    <property type="evidence" value="ECO:0007669"/>
    <property type="project" value="InterPro"/>
</dbReference>
<name>A0A1S8DH21_9GAMM</name>
<dbReference type="GO" id="GO:0016020">
    <property type="term" value="C:membrane"/>
    <property type="evidence" value="ECO:0007669"/>
    <property type="project" value="InterPro"/>
</dbReference>
<dbReference type="Gene3D" id="3.30.70.270">
    <property type="match status" value="1"/>
</dbReference>
<dbReference type="STRING" id="254161.SAMN05216256_11635"/>
<reference evidence="4 5" key="1">
    <citation type="submission" date="2017-01" db="EMBL/GenBank/DDBJ databases">
        <title>Draft genome sequence of Pseudomonas pachastrellae type strain CCUG 46540T from a deep sea.</title>
        <authorList>
            <person name="Gomila M."/>
            <person name="Mulet M."/>
            <person name="Lalucat J."/>
            <person name="Garcia-Valdes E."/>
        </authorList>
    </citation>
    <scope>NUCLEOTIDE SEQUENCE [LARGE SCALE GENOMIC DNA]</scope>
    <source>
        <strain evidence="4 5">CCUG 46540</strain>
    </source>
</reference>
<dbReference type="Pfam" id="PF00672">
    <property type="entry name" value="HAMP"/>
    <property type="match status" value="1"/>
</dbReference>
<dbReference type="InterPro" id="IPR001633">
    <property type="entry name" value="EAL_dom"/>
</dbReference>
<dbReference type="EMBL" id="MUBC01000017">
    <property type="protein sequence ID" value="ONM44096.1"/>
    <property type="molecule type" value="Genomic_DNA"/>
</dbReference>
<dbReference type="InterPro" id="IPR003660">
    <property type="entry name" value="HAMP_dom"/>
</dbReference>
<dbReference type="InterPro" id="IPR035919">
    <property type="entry name" value="EAL_sf"/>
</dbReference>
<accession>A0A1S8DH21</accession>
<dbReference type="Pfam" id="PF14827">
    <property type="entry name" value="dCache_3"/>
    <property type="match status" value="1"/>
</dbReference>
<organism evidence="4 5">
    <name type="scientific">Halopseudomonas pachastrellae</name>
    <dbReference type="NCBI Taxonomy" id="254161"/>
    <lineage>
        <taxon>Bacteria</taxon>
        <taxon>Pseudomonadati</taxon>
        <taxon>Pseudomonadota</taxon>
        <taxon>Gammaproteobacteria</taxon>
        <taxon>Pseudomonadales</taxon>
        <taxon>Pseudomonadaceae</taxon>
        <taxon>Halopseudomonas</taxon>
    </lineage>
</organism>
<dbReference type="SUPFAM" id="SSF141868">
    <property type="entry name" value="EAL domain-like"/>
    <property type="match status" value="1"/>
</dbReference>
<proteinExistence type="predicted"/>
<dbReference type="CDD" id="cd06225">
    <property type="entry name" value="HAMP"/>
    <property type="match status" value="1"/>
</dbReference>
<keyword evidence="1" id="KW-0472">Membrane</keyword>